<evidence type="ECO:0000313" key="18">
    <source>
        <dbReference type="Proteomes" id="UP000602647"/>
    </source>
</evidence>
<evidence type="ECO:0000256" key="10">
    <source>
        <dbReference type="ARBA" id="ARBA00022840"/>
    </source>
</evidence>
<protein>
    <recommendedName>
        <fullName evidence="3">histidine kinase</fullName>
        <ecNumber evidence="3">2.7.13.3</ecNumber>
    </recommendedName>
</protein>
<dbReference type="PROSITE" id="PS50109">
    <property type="entry name" value="HIS_KIN"/>
    <property type="match status" value="1"/>
</dbReference>
<comment type="caution">
    <text evidence="17">The sequence shown here is derived from an EMBL/GenBank/DDBJ whole genome shotgun (WGS) entry which is preliminary data.</text>
</comment>
<evidence type="ECO:0000256" key="3">
    <source>
        <dbReference type="ARBA" id="ARBA00012438"/>
    </source>
</evidence>
<dbReference type="InterPro" id="IPR050398">
    <property type="entry name" value="HssS/ArlS-like"/>
</dbReference>
<feature type="domain" description="Histidine kinase" evidence="16">
    <location>
        <begin position="412"/>
        <end position="626"/>
    </location>
</feature>
<dbReference type="InterPro" id="IPR036890">
    <property type="entry name" value="HATPase_C_sf"/>
</dbReference>
<keyword evidence="12" id="KW-0902">Two-component regulatory system</keyword>
<dbReference type="SUPFAM" id="SSF55874">
    <property type="entry name" value="ATPase domain of HSP90 chaperone/DNA topoisomerase II/histidine kinase"/>
    <property type="match status" value="1"/>
</dbReference>
<evidence type="ECO:0000256" key="6">
    <source>
        <dbReference type="ARBA" id="ARBA00022679"/>
    </source>
</evidence>
<dbReference type="InterPro" id="IPR005467">
    <property type="entry name" value="His_kinase_dom"/>
</dbReference>
<dbReference type="Gene3D" id="3.30.565.10">
    <property type="entry name" value="Histidine kinase-like ATPase, C-terminal domain"/>
    <property type="match status" value="1"/>
</dbReference>
<evidence type="ECO:0000256" key="9">
    <source>
        <dbReference type="ARBA" id="ARBA00022777"/>
    </source>
</evidence>
<comment type="subcellular location">
    <subcellularLocation>
        <location evidence="2">Cell membrane</location>
        <topology evidence="2">Multi-pass membrane protein</topology>
    </subcellularLocation>
</comment>
<keyword evidence="8" id="KW-0547">Nucleotide-binding</keyword>
<evidence type="ECO:0000313" key="17">
    <source>
        <dbReference type="EMBL" id="MBC6679314.1"/>
    </source>
</evidence>
<evidence type="ECO:0000259" key="16">
    <source>
        <dbReference type="PROSITE" id="PS50109"/>
    </source>
</evidence>
<evidence type="ECO:0000256" key="5">
    <source>
        <dbReference type="ARBA" id="ARBA00022553"/>
    </source>
</evidence>
<name>A0A923NIZ1_9FIRM</name>
<dbReference type="SMART" id="SM00387">
    <property type="entry name" value="HATPase_c"/>
    <property type="match status" value="1"/>
</dbReference>
<feature type="coiled-coil region" evidence="14">
    <location>
        <begin position="441"/>
        <end position="468"/>
    </location>
</feature>
<keyword evidence="13 15" id="KW-0472">Membrane</keyword>
<dbReference type="PANTHER" id="PTHR45528">
    <property type="entry name" value="SENSOR HISTIDINE KINASE CPXA"/>
    <property type="match status" value="1"/>
</dbReference>
<gene>
    <name evidence="17" type="ORF">H9L42_05670</name>
</gene>
<feature type="transmembrane region" description="Helical" evidence="15">
    <location>
        <begin position="170"/>
        <end position="192"/>
    </location>
</feature>
<dbReference type="PANTHER" id="PTHR45528:SF1">
    <property type="entry name" value="SENSOR HISTIDINE KINASE CPXA"/>
    <property type="match status" value="1"/>
</dbReference>
<keyword evidence="9 17" id="KW-0418">Kinase</keyword>
<evidence type="ECO:0000256" key="13">
    <source>
        <dbReference type="ARBA" id="ARBA00023136"/>
    </source>
</evidence>
<keyword evidence="6" id="KW-0808">Transferase</keyword>
<comment type="catalytic activity">
    <reaction evidence="1">
        <text>ATP + protein L-histidine = ADP + protein N-phospho-L-histidine.</text>
        <dbReference type="EC" id="2.7.13.3"/>
    </reaction>
</comment>
<evidence type="ECO:0000256" key="1">
    <source>
        <dbReference type="ARBA" id="ARBA00000085"/>
    </source>
</evidence>
<evidence type="ECO:0000256" key="7">
    <source>
        <dbReference type="ARBA" id="ARBA00022692"/>
    </source>
</evidence>
<dbReference type="Pfam" id="PF02518">
    <property type="entry name" value="HATPase_c"/>
    <property type="match status" value="1"/>
</dbReference>
<dbReference type="InterPro" id="IPR036097">
    <property type="entry name" value="HisK_dim/P_sf"/>
</dbReference>
<evidence type="ECO:0000256" key="12">
    <source>
        <dbReference type="ARBA" id="ARBA00023012"/>
    </source>
</evidence>
<dbReference type="EC" id="2.7.13.3" evidence="3"/>
<dbReference type="EMBL" id="JACRYT010000003">
    <property type="protein sequence ID" value="MBC6679314.1"/>
    <property type="molecule type" value="Genomic_DNA"/>
</dbReference>
<dbReference type="Pfam" id="PF00512">
    <property type="entry name" value="HisKA"/>
    <property type="match status" value="1"/>
</dbReference>
<evidence type="ECO:0000256" key="14">
    <source>
        <dbReference type="SAM" id="Coils"/>
    </source>
</evidence>
<keyword evidence="11 15" id="KW-1133">Transmembrane helix</keyword>
<sequence>MEQIKKNLAVKITAFVLLQFFVLVTVFSAAVVIFNVSQGWYSKDEESVRAEIFTETADFASGEIIDRYVNYGSQELERFFSGLEEDAVNFGYAIYEESVDANGTISMQGKPLRQLHGDLKNGGDVYQNSYDFESYGVEIYLRAPQDGTTGFPDEIASFYGLQQNLYQYRIPAVIAGSCGLAGAIALFVFLMVSAGCGRKNSGEILKMIPLDLGAVVAGVILAVLLSAVTSIQFGYEFDASMALAIFIVLGASIVISGFLTIFAARAKQGAWWRSTIIYLCLRLLRRLQKAAAFFIRQIPVVWKTAAAALIFFFLIVFMAPQVYYNGFFLFFIAVLLLAACVLAVYTAMCFKRLKEGAEKIAQGDLAYQIDKKGLFWDLSDHADTLNHIRIGISRAVEERTKSERFKAELITNVSHDIKTPLTSIINYVDFLKKEELGSEKAQEYVEVLDRQSSRLKKLTEDLVDASKAATGNIKMELAPCQVGVLLEQTIGEYEEKAENCKLKFVTKLPDKELEIMADGRRLWRVFDNLLNNICKYSQPETRVYLNLEETDGQAVITWRNTSRYELNLTEEELTERFVRGDRSRHTEGSGLGLSIARNLVELQGGRFRVVVDGDLFKVILKFPLIEE</sequence>
<keyword evidence="7 15" id="KW-0812">Transmembrane</keyword>
<dbReference type="RefSeq" id="WP_187302408.1">
    <property type="nucleotide sequence ID" value="NZ_JACRYT010000003.1"/>
</dbReference>
<evidence type="ECO:0000256" key="11">
    <source>
        <dbReference type="ARBA" id="ARBA00022989"/>
    </source>
</evidence>
<dbReference type="SMART" id="SM00388">
    <property type="entry name" value="HisKA"/>
    <property type="match status" value="1"/>
</dbReference>
<proteinExistence type="predicted"/>
<dbReference type="AlphaFoldDB" id="A0A923NIZ1"/>
<feature type="transmembrane region" description="Helical" evidence="15">
    <location>
        <begin position="12"/>
        <end position="34"/>
    </location>
</feature>
<reference evidence="17" key="1">
    <citation type="submission" date="2020-08" db="EMBL/GenBank/DDBJ databases">
        <title>Genome public.</title>
        <authorList>
            <person name="Liu C."/>
            <person name="Sun Q."/>
        </authorList>
    </citation>
    <scope>NUCLEOTIDE SEQUENCE</scope>
    <source>
        <strain evidence="17">BX12</strain>
    </source>
</reference>
<dbReference type="InterPro" id="IPR003594">
    <property type="entry name" value="HATPase_dom"/>
</dbReference>
<dbReference type="Proteomes" id="UP000602647">
    <property type="component" value="Unassembled WGS sequence"/>
</dbReference>
<keyword evidence="18" id="KW-1185">Reference proteome</keyword>
<feature type="transmembrane region" description="Helical" evidence="15">
    <location>
        <begin position="300"/>
        <end position="320"/>
    </location>
</feature>
<dbReference type="GO" id="GO:0000155">
    <property type="term" value="F:phosphorelay sensor kinase activity"/>
    <property type="evidence" value="ECO:0007669"/>
    <property type="project" value="InterPro"/>
</dbReference>
<dbReference type="GO" id="GO:0005524">
    <property type="term" value="F:ATP binding"/>
    <property type="evidence" value="ECO:0007669"/>
    <property type="project" value="UniProtKB-KW"/>
</dbReference>
<feature type="transmembrane region" description="Helical" evidence="15">
    <location>
        <begin position="212"/>
        <end position="235"/>
    </location>
</feature>
<keyword evidence="10" id="KW-0067">ATP-binding</keyword>
<feature type="transmembrane region" description="Helical" evidence="15">
    <location>
        <begin position="241"/>
        <end position="264"/>
    </location>
</feature>
<dbReference type="GO" id="GO:0005886">
    <property type="term" value="C:plasma membrane"/>
    <property type="evidence" value="ECO:0007669"/>
    <property type="project" value="UniProtKB-SubCell"/>
</dbReference>
<dbReference type="Gene3D" id="1.10.287.130">
    <property type="match status" value="1"/>
</dbReference>
<evidence type="ECO:0000256" key="15">
    <source>
        <dbReference type="SAM" id="Phobius"/>
    </source>
</evidence>
<dbReference type="SUPFAM" id="SSF47384">
    <property type="entry name" value="Homodimeric domain of signal transducing histidine kinase"/>
    <property type="match status" value="1"/>
</dbReference>
<keyword evidence="5" id="KW-0597">Phosphoprotein</keyword>
<organism evidence="17 18">
    <name type="scientific">Zhenpiania hominis</name>
    <dbReference type="NCBI Taxonomy" id="2763644"/>
    <lineage>
        <taxon>Bacteria</taxon>
        <taxon>Bacillati</taxon>
        <taxon>Bacillota</taxon>
        <taxon>Clostridia</taxon>
        <taxon>Peptostreptococcales</taxon>
        <taxon>Anaerovoracaceae</taxon>
        <taxon>Zhenpiania</taxon>
    </lineage>
</organism>
<dbReference type="CDD" id="cd00082">
    <property type="entry name" value="HisKA"/>
    <property type="match status" value="1"/>
</dbReference>
<keyword evidence="14" id="KW-0175">Coiled coil</keyword>
<accession>A0A923NIZ1</accession>
<evidence type="ECO:0000256" key="8">
    <source>
        <dbReference type="ARBA" id="ARBA00022741"/>
    </source>
</evidence>
<evidence type="ECO:0000256" key="2">
    <source>
        <dbReference type="ARBA" id="ARBA00004651"/>
    </source>
</evidence>
<evidence type="ECO:0000256" key="4">
    <source>
        <dbReference type="ARBA" id="ARBA00022475"/>
    </source>
</evidence>
<keyword evidence="4" id="KW-1003">Cell membrane</keyword>
<feature type="transmembrane region" description="Helical" evidence="15">
    <location>
        <begin position="326"/>
        <end position="350"/>
    </location>
</feature>
<dbReference type="InterPro" id="IPR003661">
    <property type="entry name" value="HisK_dim/P_dom"/>
</dbReference>